<dbReference type="EMBL" id="JADINH010000113">
    <property type="protein sequence ID" value="MBO8415786.1"/>
    <property type="molecule type" value="Genomic_DNA"/>
</dbReference>
<reference evidence="1" key="1">
    <citation type="submission" date="2020-10" db="EMBL/GenBank/DDBJ databases">
        <authorList>
            <person name="Gilroy R."/>
        </authorList>
    </citation>
    <scope>NUCLEOTIDE SEQUENCE</scope>
    <source>
        <strain evidence="1">17213</strain>
    </source>
</reference>
<name>A0A9D9DE70_9GAMM</name>
<sequence length="321" mass="36470">MTQGKQSIYDIKPWPLDIQELELKLKKGLIGLSLAGLALRTRSKVVKERICLTLGYPIPNAFARTKPRFPCENLDVFIQKSNNIQIWNQDIDINRRYAIIRVDATDTITDVKLITGKVLSKLANTETLTQKYQAILPSYLNSQLYSKFDTNNLSHWLQVNTSLPLIGLPTDLPQIGHVLPIDEIYNRLSSLIGLSCPEISRDQERNRGAILHKEVCRALGFDTYLDNGSFPDIPNQLLEVKLQTSQTIDLGKFCPNDYNEVLPGIFSNDIRYAIFFASCENGSITLRKLFVVTGEQFFELNKKVEGINKKIQVPIPHDFFN</sequence>
<evidence type="ECO:0000313" key="2">
    <source>
        <dbReference type="Proteomes" id="UP000823631"/>
    </source>
</evidence>
<dbReference type="AlphaFoldDB" id="A0A9D9DE70"/>
<evidence type="ECO:0000313" key="1">
    <source>
        <dbReference type="EMBL" id="MBO8415786.1"/>
    </source>
</evidence>
<keyword evidence="1" id="KW-0540">Nuclease</keyword>
<accession>A0A9D9DE70</accession>
<comment type="caution">
    <text evidence="1">The sequence shown here is derived from an EMBL/GenBank/DDBJ whole genome shotgun (WGS) entry which is preliminary data.</text>
</comment>
<dbReference type="GO" id="GO:0004519">
    <property type="term" value="F:endonuclease activity"/>
    <property type="evidence" value="ECO:0007669"/>
    <property type="project" value="UniProtKB-KW"/>
</dbReference>
<reference evidence="1" key="2">
    <citation type="journal article" date="2021" name="PeerJ">
        <title>Extensive microbial diversity within the chicken gut microbiome revealed by metagenomics and culture.</title>
        <authorList>
            <person name="Gilroy R."/>
            <person name="Ravi A."/>
            <person name="Getino M."/>
            <person name="Pursley I."/>
            <person name="Horton D.L."/>
            <person name="Alikhan N.F."/>
            <person name="Baker D."/>
            <person name="Gharbi K."/>
            <person name="Hall N."/>
            <person name="Watson M."/>
            <person name="Adriaenssens E.M."/>
            <person name="Foster-Nyarko E."/>
            <person name="Jarju S."/>
            <person name="Secka A."/>
            <person name="Antonio M."/>
            <person name="Oren A."/>
            <person name="Chaudhuri R.R."/>
            <person name="La Ragione R."/>
            <person name="Hildebrand F."/>
            <person name="Pallen M.J."/>
        </authorList>
    </citation>
    <scope>NUCLEOTIDE SEQUENCE</scope>
    <source>
        <strain evidence="1">17213</strain>
    </source>
</reference>
<protein>
    <submittedName>
        <fullName evidence="1">Restriction endonuclease</fullName>
    </submittedName>
</protein>
<organism evidence="1 2">
    <name type="scientific">Candidatus Avisuccinivibrio stercorigallinarum</name>
    <dbReference type="NCBI Taxonomy" id="2840704"/>
    <lineage>
        <taxon>Bacteria</taxon>
        <taxon>Pseudomonadati</taxon>
        <taxon>Pseudomonadota</taxon>
        <taxon>Gammaproteobacteria</taxon>
        <taxon>Aeromonadales</taxon>
        <taxon>Succinivibrionaceae</taxon>
        <taxon>Succinivibrionaceae incertae sedis</taxon>
        <taxon>Candidatus Avisuccinivibrio</taxon>
    </lineage>
</organism>
<keyword evidence="1" id="KW-0255">Endonuclease</keyword>
<proteinExistence type="predicted"/>
<dbReference type="Proteomes" id="UP000823631">
    <property type="component" value="Unassembled WGS sequence"/>
</dbReference>
<keyword evidence="1" id="KW-0378">Hydrolase</keyword>
<gene>
    <name evidence="1" type="ORF">IAB19_05355</name>
</gene>